<dbReference type="EMBL" id="ML121544">
    <property type="protein sequence ID" value="RPB23744.1"/>
    <property type="molecule type" value="Genomic_DNA"/>
</dbReference>
<sequence length="308" mass="35321">MSVTINLKSRGRLIKRLPTSVDVNPKSTPSELASQISSKTGLSIHRLRLTKASDGKVLEDLNISSNETVYVKDLGPQIGWRTVFVIEYLGPLLIHPLFFIPKLRTYIYPHIQASTASIPPTLNQQLLLYLVLMHFLKRELETLFVHKFSSATMPWRNLPKNSTHYWILSGLNLAWFLYHPLVITEGKYTFYTPSSTAILTFIVLWVFAQVSNFSTHLTLSNLRRAGTTTRGIPRGYGFNWVTCPNYFFEVLCWLAVWALSGFNWAVGLFTLVSAGQMYLWALKKEKRYRKEFGDKYKKKRAVLIPALL</sequence>
<dbReference type="Pfam" id="PF02544">
    <property type="entry name" value="Steroid_dh"/>
    <property type="match status" value="1"/>
</dbReference>
<dbReference type="GO" id="GO:0016627">
    <property type="term" value="F:oxidoreductase activity, acting on the CH-CH group of donors"/>
    <property type="evidence" value="ECO:0007669"/>
    <property type="project" value="InterPro"/>
</dbReference>
<name>A0A3N4LLH9_9PEZI</name>
<dbReference type="STRING" id="1051890.A0A3N4LLH9"/>
<dbReference type="GO" id="GO:0042761">
    <property type="term" value="P:very long-chain fatty acid biosynthetic process"/>
    <property type="evidence" value="ECO:0007669"/>
    <property type="project" value="TreeGrafter"/>
</dbReference>
<feature type="transmembrane region" description="Helical" evidence="10">
    <location>
        <begin position="165"/>
        <end position="183"/>
    </location>
</feature>
<evidence type="ECO:0000256" key="8">
    <source>
        <dbReference type="ARBA" id="ARBA00023098"/>
    </source>
</evidence>
<keyword evidence="6 10" id="KW-1133">Transmembrane helix</keyword>
<evidence type="ECO:0000259" key="11">
    <source>
        <dbReference type="PROSITE" id="PS50053"/>
    </source>
</evidence>
<dbReference type="Gene3D" id="1.20.120.1630">
    <property type="match status" value="1"/>
</dbReference>
<comment type="similarity">
    <text evidence="2">Belongs to the steroid 5-alpha reductase family.</text>
</comment>
<organism evidence="12 13">
    <name type="scientific">Terfezia boudieri ATCC MYA-4762</name>
    <dbReference type="NCBI Taxonomy" id="1051890"/>
    <lineage>
        <taxon>Eukaryota</taxon>
        <taxon>Fungi</taxon>
        <taxon>Dikarya</taxon>
        <taxon>Ascomycota</taxon>
        <taxon>Pezizomycotina</taxon>
        <taxon>Pezizomycetes</taxon>
        <taxon>Pezizales</taxon>
        <taxon>Pezizaceae</taxon>
        <taxon>Terfezia</taxon>
    </lineage>
</organism>
<dbReference type="PANTHER" id="PTHR10556:SF28">
    <property type="entry name" value="VERY-LONG-CHAIN ENOYL-COA REDUCTASE"/>
    <property type="match status" value="1"/>
</dbReference>
<feature type="transmembrane region" description="Helical" evidence="10">
    <location>
        <begin position="195"/>
        <end position="215"/>
    </location>
</feature>
<evidence type="ECO:0000256" key="4">
    <source>
        <dbReference type="ARBA" id="ARBA00022692"/>
    </source>
</evidence>
<keyword evidence="5" id="KW-0521">NADP</keyword>
<dbReference type="InParanoid" id="A0A3N4LLH9"/>
<dbReference type="PANTHER" id="PTHR10556">
    <property type="entry name" value="3-OXO-5-ALPHA-STEROID 4-DEHYDROGENASE"/>
    <property type="match status" value="1"/>
</dbReference>
<comment type="subcellular location">
    <subcellularLocation>
        <location evidence="1">Endoplasmic reticulum membrane</location>
        <topology evidence="1">Multi-pass membrane protein</topology>
    </subcellularLocation>
</comment>
<dbReference type="Proteomes" id="UP000267821">
    <property type="component" value="Unassembled WGS sequence"/>
</dbReference>
<dbReference type="PROSITE" id="PS50244">
    <property type="entry name" value="S5A_REDUCTASE"/>
    <property type="match status" value="1"/>
</dbReference>
<evidence type="ECO:0000256" key="5">
    <source>
        <dbReference type="ARBA" id="ARBA00022857"/>
    </source>
</evidence>
<keyword evidence="8" id="KW-0443">Lipid metabolism</keyword>
<dbReference type="AlphaFoldDB" id="A0A3N4LLH9"/>
<dbReference type="SUPFAM" id="SSF54236">
    <property type="entry name" value="Ubiquitin-like"/>
    <property type="match status" value="1"/>
</dbReference>
<evidence type="ECO:0000256" key="6">
    <source>
        <dbReference type="ARBA" id="ARBA00022989"/>
    </source>
</evidence>
<reference evidence="12 13" key="1">
    <citation type="journal article" date="2018" name="Nat. Ecol. Evol.">
        <title>Pezizomycetes genomes reveal the molecular basis of ectomycorrhizal truffle lifestyle.</title>
        <authorList>
            <person name="Murat C."/>
            <person name="Payen T."/>
            <person name="Noel B."/>
            <person name="Kuo A."/>
            <person name="Morin E."/>
            <person name="Chen J."/>
            <person name="Kohler A."/>
            <person name="Krizsan K."/>
            <person name="Balestrini R."/>
            <person name="Da Silva C."/>
            <person name="Montanini B."/>
            <person name="Hainaut M."/>
            <person name="Levati E."/>
            <person name="Barry K.W."/>
            <person name="Belfiori B."/>
            <person name="Cichocki N."/>
            <person name="Clum A."/>
            <person name="Dockter R.B."/>
            <person name="Fauchery L."/>
            <person name="Guy J."/>
            <person name="Iotti M."/>
            <person name="Le Tacon F."/>
            <person name="Lindquist E.A."/>
            <person name="Lipzen A."/>
            <person name="Malagnac F."/>
            <person name="Mello A."/>
            <person name="Molinier V."/>
            <person name="Miyauchi S."/>
            <person name="Poulain J."/>
            <person name="Riccioni C."/>
            <person name="Rubini A."/>
            <person name="Sitrit Y."/>
            <person name="Splivallo R."/>
            <person name="Traeger S."/>
            <person name="Wang M."/>
            <person name="Zifcakova L."/>
            <person name="Wipf D."/>
            <person name="Zambonelli A."/>
            <person name="Paolocci F."/>
            <person name="Nowrousian M."/>
            <person name="Ottonello S."/>
            <person name="Baldrian P."/>
            <person name="Spatafora J.W."/>
            <person name="Henrissat B."/>
            <person name="Nagy L.G."/>
            <person name="Aury J.M."/>
            <person name="Wincker P."/>
            <person name="Grigoriev I.V."/>
            <person name="Bonfante P."/>
            <person name="Martin F.M."/>
        </authorList>
    </citation>
    <scope>NUCLEOTIDE SEQUENCE [LARGE SCALE GENOMIC DNA]</scope>
    <source>
        <strain evidence="12 13">ATCC MYA-4762</strain>
    </source>
</reference>
<evidence type="ECO:0000313" key="13">
    <source>
        <dbReference type="Proteomes" id="UP000267821"/>
    </source>
</evidence>
<dbReference type="GO" id="GO:0005789">
    <property type="term" value="C:endoplasmic reticulum membrane"/>
    <property type="evidence" value="ECO:0007669"/>
    <property type="project" value="UniProtKB-SubCell"/>
</dbReference>
<dbReference type="PROSITE" id="PS50053">
    <property type="entry name" value="UBIQUITIN_2"/>
    <property type="match status" value="1"/>
</dbReference>
<evidence type="ECO:0000256" key="10">
    <source>
        <dbReference type="SAM" id="Phobius"/>
    </source>
</evidence>
<dbReference type="OrthoDB" id="540503at2759"/>
<keyword evidence="4 10" id="KW-0812">Transmembrane</keyword>
<feature type="transmembrane region" description="Helical" evidence="10">
    <location>
        <begin position="236"/>
        <end position="256"/>
    </location>
</feature>
<evidence type="ECO:0000256" key="2">
    <source>
        <dbReference type="ARBA" id="ARBA00007742"/>
    </source>
</evidence>
<dbReference type="InterPro" id="IPR039357">
    <property type="entry name" value="SRD5A/TECR"/>
</dbReference>
<dbReference type="InterPro" id="IPR000626">
    <property type="entry name" value="Ubiquitin-like_dom"/>
</dbReference>
<evidence type="ECO:0000313" key="12">
    <source>
        <dbReference type="EMBL" id="RPB23744.1"/>
    </source>
</evidence>
<feature type="domain" description="Ubiquitin-like" evidence="11">
    <location>
        <begin position="3"/>
        <end position="60"/>
    </location>
</feature>
<evidence type="ECO:0000256" key="1">
    <source>
        <dbReference type="ARBA" id="ARBA00004477"/>
    </source>
</evidence>
<feature type="transmembrane region" description="Helical" evidence="10">
    <location>
        <begin position="262"/>
        <end position="282"/>
    </location>
</feature>
<dbReference type="InterPro" id="IPR029071">
    <property type="entry name" value="Ubiquitin-like_domsf"/>
</dbReference>
<proteinExistence type="inferred from homology"/>
<dbReference type="InterPro" id="IPR001104">
    <property type="entry name" value="3-oxo-5_a-steroid_4-DH_C"/>
</dbReference>
<protein>
    <recommendedName>
        <fullName evidence="11">Ubiquitin-like domain-containing protein</fullName>
    </recommendedName>
</protein>
<evidence type="ECO:0000256" key="9">
    <source>
        <dbReference type="ARBA" id="ARBA00023136"/>
    </source>
</evidence>
<gene>
    <name evidence="12" type="ORF">L211DRAFT_808682</name>
</gene>
<evidence type="ECO:0000256" key="3">
    <source>
        <dbReference type="ARBA" id="ARBA00022516"/>
    </source>
</evidence>
<keyword evidence="7" id="KW-0560">Oxidoreductase</keyword>
<keyword evidence="3" id="KW-0444">Lipid biosynthesis</keyword>
<evidence type="ECO:0000256" key="7">
    <source>
        <dbReference type="ARBA" id="ARBA00023002"/>
    </source>
</evidence>
<keyword evidence="9 10" id="KW-0472">Membrane</keyword>
<keyword evidence="13" id="KW-1185">Reference proteome</keyword>
<dbReference type="FunCoup" id="A0A3N4LLH9">
    <property type="interactions" value="387"/>
</dbReference>
<accession>A0A3N4LLH9</accession>